<dbReference type="Pfam" id="PF01593">
    <property type="entry name" value="Amino_oxidase"/>
    <property type="match status" value="1"/>
</dbReference>
<evidence type="ECO:0000256" key="1">
    <source>
        <dbReference type="ARBA" id="ARBA00004829"/>
    </source>
</evidence>
<dbReference type="RefSeq" id="WP_138325236.1">
    <property type="nucleotide sequence ID" value="NZ_VCDI01000002.1"/>
</dbReference>
<evidence type="ECO:0000256" key="4">
    <source>
        <dbReference type="ARBA" id="ARBA00023002"/>
    </source>
</evidence>
<keyword evidence="3 5" id="KW-0125">Carotenoid biosynthesis</keyword>
<comment type="caution">
    <text evidence="8">The sequence shown here is derived from an EMBL/GenBank/DDBJ whole genome shotgun (WGS) entry which is preliminary data.</text>
</comment>
<dbReference type="GO" id="GO:0016117">
    <property type="term" value="P:carotenoid biosynthetic process"/>
    <property type="evidence" value="ECO:0007669"/>
    <property type="project" value="UniProtKB-KW"/>
</dbReference>
<evidence type="ECO:0000313" key="9">
    <source>
        <dbReference type="Proteomes" id="UP000305654"/>
    </source>
</evidence>
<dbReference type="InterPro" id="IPR014105">
    <property type="entry name" value="Carotenoid/retinoid_OxRdtase"/>
</dbReference>
<dbReference type="PANTHER" id="PTHR43734:SF7">
    <property type="entry name" value="4,4'-DIAPONEUROSPORENE OXYGENASE"/>
    <property type="match status" value="1"/>
</dbReference>
<feature type="domain" description="Amine oxidase" evidence="7">
    <location>
        <begin position="18"/>
        <end position="293"/>
    </location>
</feature>
<evidence type="ECO:0000256" key="5">
    <source>
        <dbReference type="RuleBase" id="RU362075"/>
    </source>
</evidence>
<dbReference type="Proteomes" id="UP000305654">
    <property type="component" value="Unassembled WGS sequence"/>
</dbReference>
<dbReference type="InterPro" id="IPR036188">
    <property type="entry name" value="FAD/NAD-bd_sf"/>
</dbReference>
<evidence type="ECO:0000256" key="2">
    <source>
        <dbReference type="ARBA" id="ARBA00006046"/>
    </source>
</evidence>
<comment type="similarity">
    <text evidence="2 5">Belongs to the carotenoid/retinoid oxidoreductase family.</text>
</comment>
<dbReference type="SUPFAM" id="SSF51905">
    <property type="entry name" value="FAD/NAD(P)-binding domain"/>
    <property type="match status" value="1"/>
</dbReference>
<dbReference type="GO" id="GO:0016491">
    <property type="term" value="F:oxidoreductase activity"/>
    <property type="evidence" value="ECO:0007669"/>
    <property type="project" value="UniProtKB-KW"/>
</dbReference>
<keyword evidence="4 5" id="KW-0560">Oxidoreductase</keyword>
<dbReference type="Gene3D" id="3.50.50.60">
    <property type="entry name" value="FAD/NAD(P)-binding domain"/>
    <property type="match status" value="2"/>
</dbReference>
<feature type="region of interest" description="Disordered" evidence="6">
    <location>
        <begin position="509"/>
        <end position="542"/>
    </location>
</feature>
<protein>
    <submittedName>
        <fullName evidence="8">Phytoene desaturase</fullName>
    </submittedName>
</protein>
<accession>A0A5R9J6B5</accession>
<dbReference type="EMBL" id="VCDI01000002">
    <property type="protein sequence ID" value="TLU73155.1"/>
    <property type="molecule type" value="Genomic_DNA"/>
</dbReference>
<dbReference type="AlphaFoldDB" id="A0A5R9J6B5"/>
<evidence type="ECO:0000259" key="7">
    <source>
        <dbReference type="Pfam" id="PF01593"/>
    </source>
</evidence>
<proteinExistence type="inferred from homology"/>
<evidence type="ECO:0000313" key="8">
    <source>
        <dbReference type="EMBL" id="TLU73155.1"/>
    </source>
</evidence>
<dbReference type="OrthoDB" id="9774675at2"/>
<keyword evidence="9" id="KW-1185">Reference proteome</keyword>
<dbReference type="PROSITE" id="PS51257">
    <property type="entry name" value="PROKAR_LIPOPROTEIN"/>
    <property type="match status" value="1"/>
</dbReference>
<gene>
    <name evidence="8" type="primary">crtI</name>
    <name evidence="8" type="ORF">FE263_06940</name>
</gene>
<organism evidence="8 9">
    <name type="scientific">Lichenicoccus roseus</name>
    <dbReference type="NCBI Taxonomy" id="2683649"/>
    <lineage>
        <taxon>Bacteria</taxon>
        <taxon>Pseudomonadati</taxon>
        <taxon>Pseudomonadota</taxon>
        <taxon>Alphaproteobacteria</taxon>
        <taxon>Acetobacterales</taxon>
        <taxon>Acetobacteraceae</taxon>
        <taxon>Lichenicoccus</taxon>
    </lineage>
</organism>
<dbReference type="PANTHER" id="PTHR43734">
    <property type="entry name" value="PHYTOENE DESATURASE"/>
    <property type="match status" value="1"/>
</dbReference>
<sequence>MSLSRASSGPVGVIGAGLGGLSAACTLAARGHKVVLFDKNPWLGGKAAVHSDQGYRFDMGPTILTVPSVLERIFAEAGERMSDHLDLRRIDPQWRCFFEDGSVLDLDQDPRQMAARLRQYSPQSEKGYGDFLAMSENLHEVSKKFFFWRSVQDIGDTLDFRKNFDIKTLKDVLSLRMGSTVAREIRKRVPDPRVAQMLDHFVQYVGSSPYLAPAVLSSIGHMQTQEGVWYPIGGTRAVPEALTALAERLGVDIRPDTGIARIVREHDGRDAPVTGVVTEAGETVSLRAVVSNMDSVRTYRELIGGEADRRFTGRKSREAACSGVVLYLGLDRAYEHLAHHDFVFSRDPKEEFDYIYHKGEPAPDPTCYIAAPARTEAAVAPPGGDALYILVHAPYLRPHHDWSQMLPAYRRVIFDKLARTAGLTDLESRIRTERVLTPADIHERYRVLDGAIYGLASHGRFMGAFKPGNRSREVPGLYLAGGAAHPGPGMPMVMMSGWIAADALDTDARSNSGSAVATGSRFGRKRSAGTPASQPALVRQGS</sequence>
<reference evidence="8 9" key="1">
    <citation type="submission" date="2019-05" db="EMBL/GenBank/DDBJ databases">
        <authorList>
            <person name="Pankratov T."/>
            <person name="Grouzdev D."/>
        </authorList>
    </citation>
    <scope>NUCLEOTIDE SEQUENCE [LARGE SCALE GENOMIC DNA]</scope>
    <source>
        <strain evidence="8 9">KEBCLARHB70R</strain>
    </source>
</reference>
<evidence type="ECO:0000256" key="6">
    <source>
        <dbReference type="SAM" id="MobiDB-lite"/>
    </source>
</evidence>
<comment type="pathway">
    <text evidence="1 5">Carotenoid biosynthesis.</text>
</comment>
<name>A0A5R9J6B5_9PROT</name>
<evidence type="ECO:0000256" key="3">
    <source>
        <dbReference type="ARBA" id="ARBA00022746"/>
    </source>
</evidence>
<dbReference type="NCBIfam" id="TIGR02734">
    <property type="entry name" value="crtI_fam"/>
    <property type="match status" value="1"/>
</dbReference>
<dbReference type="InterPro" id="IPR002937">
    <property type="entry name" value="Amino_oxidase"/>
</dbReference>